<dbReference type="PROSITE" id="PS01094">
    <property type="entry name" value="UPF0076"/>
    <property type="match status" value="1"/>
</dbReference>
<dbReference type="SUPFAM" id="SSF55298">
    <property type="entry name" value="YjgF-like"/>
    <property type="match status" value="1"/>
</dbReference>
<dbReference type="InterPro" id="IPR019897">
    <property type="entry name" value="RidA_CS"/>
</dbReference>
<dbReference type="GO" id="GO:0005829">
    <property type="term" value="C:cytosol"/>
    <property type="evidence" value="ECO:0007669"/>
    <property type="project" value="TreeGrafter"/>
</dbReference>
<reference evidence="2 3" key="1">
    <citation type="journal article" date="2018" name="MBio">
        <title>Comparative Genomics Reveals the Core Gene Toolbox for the Fungus-Insect Symbiosis.</title>
        <authorList>
            <person name="Wang Y."/>
            <person name="Stata M."/>
            <person name="Wang W."/>
            <person name="Stajich J.E."/>
            <person name="White M.M."/>
            <person name="Moncalvo J.M."/>
        </authorList>
    </citation>
    <scope>NUCLEOTIDE SEQUENCE [LARGE SCALE GENOMIC DNA]</scope>
    <source>
        <strain evidence="2 3">AUS-126-30</strain>
    </source>
</reference>
<name>A0A2U1IXI7_SMIAN</name>
<gene>
    <name evidence="2" type="ORF">BB558_006617</name>
</gene>
<dbReference type="InterPro" id="IPR006056">
    <property type="entry name" value="RidA"/>
</dbReference>
<dbReference type="FunFam" id="3.30.1330.40:FF:000001">
    <property type="entry name" value="L-PSP family endoribonuclease"/>
    <property type="match status" value="1"/>
</dbReference>
<dbReference type="CDD" id="cd00448">
    <property type="entry name" value="YjgF_YER057c_UK114_family"/>
    <property type="match status" value="1"/>
</dbReference>
<organism evidence="2 3">
    <name type="scientific">Smittium angustum</name>
    <dbReference type="NCBI Taxonomy" id="133377"/>
    <lineage>
        <taxon>Eukaryota</taxon>
        <taxon>Fungi</taxon>
        <taxon>Fungi incertae sedis</taxon>
        <taxon>Zoopagomycota</taxon>
        <taxon>Kickxellomycotina</taxon>
        <taxon>Harpellomycetes</taxon>
        <taxon>Harpellales</taxon>
        <taxon>Legeriomycetaceae</taxon>
        <taxon>Smittium</taxon>
    </lineage>
</organism>
<protein>
    <submittedName>
        <fullName evidence="2">Uncharacterized protein</fullName>
    </submittedName>
</protein>
<comment type="caution">
    <text evidence="2">The sequence shown here is derived from an EMBL/GenBank/DDBJ whole genome shotgun (WGS) entry which is preliminary data.</text>
</comment>
<sequence length="154" mass="17211">MLRSTNLLKTIIARKHASILWATQTRFDSQLKEVKVPNTPNAIGPYSKAIIHNKLVYTSGQIPVDSKTGEIVGTTIGEQTHVALQNLKQVLECSGSSMSKVIKTTVYLNSIQEWPEMNRVYQEYFSEPYPARSAFEVGKLPKDSKLEIECIAAI</sequence>
<dbReference type="EMBL" id="MBFU01000825">
    <property type="protein sequence ID" value="PVZ97442.1"/>
    <property type="molecule type" value="Genomic_DNA"/>
</dbReference>
<dbReference type="GO" id="GO:0019239">
    <property type="term" value="F:deaminase activity"/>
    <property type="evidence" value="ECO:0007669"/>
    <property type="project" value="TreeGrafter"/>
</dbReference>
<keyword evidence="3" id="KW-1185">Reference proteome</keyword>
<dbReference type="Pfam" id="PF01042">
    <property type="entry name" value="Ribonuc_L-PSP"/>
    <property type="match status" value="1"/>
</dbReference>
<dbReference type="InterPro" id="IPR006175">
    <property type="entry name" value="YjgF/YER057c/UK114"/>
</dbReference>
<evidence type="ECO:0000313" key="3">
    <source>
        <dbReference type="Proteomes" id="UP000245591"/>
    </source>
</evidence>
<evidence type="ECO:0000256" key="1">
    <source>
        <dbReference type="ARBA" id="ARBA00010552"/>
    </source>
</evidence>
<proteinExistence type="inferred from homology"/>
<accession>A0A2U1IXI7</accession>
<dbReference type="AlphaFoldDB" id="A0A2U1IXI7"/>
<comment type="similarity">
    <text evidence="1">Belongs to the RutC family.</text>
</comment>
<dbReference type="NCBIfam" id="TIGR00004">
    <property type="entry name" value="Rid family detoxifying hydrolase"/>
    <property type="match status" value="1"/>
</dbReference>
<dbReference type="PANTHER" id="PTHR11803:SF58">
    <property type="entry name" value="PROTEIN HMF1-RELATED"/>
    <property type="match status" value="1"/>
</dbReference>
<evidence type="ECO:0000313" key="2">
    <source>
        <dbReference type="EMBL" id="PVZ97442.1"/>
    </source>
</evidence>
<dbReference type="Gene3D" id="3.30.1330.40">
    <property type="entry name" value="RutC-like"/>
    <property type="match status" value="1"/>
</dbReference>
<dbReference type="Proteomes" id="UP000245591">
    <property type="component" value="Unassembled WGS sequence"/>
</dbReference>
<dbReference type="InterPro" id="IPR035959">
    <property type="entry name" value="RutC-like_sf"/>
</dbReference>
<dbReference type="PANTHER" id="PTHR11803">
    <property type="entry name" value="2-IMINOBUTANOATE/2-IMINOPROPANOATE DEAMINASE RIDA"/>
    <property type="match status" value="1"/>
</dbReference>